<dbReference type="RefSeq" id="WP_317057619.1">
    <property type="nucleotide sequence ID" value="NZ_CP146606.1"/>
</dbReference>
<dbReference type="EMBL" id="CP146606">
    <property type="protein sequence ID" value="WYK17550.1"/>
    <property type="molecule type" value="Genomic_DNA"/>
</dbReference>
<sequence length="81" mass="9573">MRKVSLNSLQTRIDTLRRRHRELDERISNAQSRTAPDFTEIKQLKQEKLGLRDAIRMTQTLLSRMHSKKAGHCWQTQFHSG</sequence>
<reference evidence="2 3" key="1">
    <citation type="submission" date="2024-02" db="EMBL/GenBank/DDBJ databases">
        <title>Roseovarius strain W115 nov., isolated from a marine algae.</title>
        <authorList>
            <person name="Lee M.W."/>
            <person name="Lee J.K."/>
            <person name="Kim J.M."/>
            <person name="Choi D.G."/>
            <person name="Baek J.H."/>
            <person name="Bayburt H."/>
            <person name="Jung J.J."/>
            <person name="Han D.M."/>
            <person name="Jeon C.O."/>
        </authorList>
    </citation>
    <scope>NUCLEOTIDE SEQUENCE [LARGE SCALE GENOMIC DNA]</scope>
    <source>
        <strain evidence="2 3">W115</strain>
    </source>
</reference>
<feature type="coiled-coil region" evidence="1">
    <location>
        <begin position="6"/>
        <end position="33"/>
    </location>
</feature>
<dbReference type="InterPro" id="IPR007420">
    <property type="entry name" value="DUF465"/>
</dbReference>
<evidence type="ECO:0000313" key="3">
    <source>
        <dbReference type="Proteomes" id="UP001281305"/>
    </source>
</evidence>
<dbReference type="Proteomes" id="UP001281305">
    <property type="component" value="Chromosome"/>
</dbReference>
<protein>
    <submittedName>
        <fullName evidence="2">YdcH family protein</fullName>
    </submittedName>
</protein>
<dbReference type="Pfam" id="PF04325">
    <property type="entry name" value="DUF465"/>
    <property type="match status" value="1"/>
</dbReference>
<dbReference type="Gene3D" id="6.10.280.50">
    <property type="match status" value="1"/>
</dbReference>
<evidence type="ECO:0000256" key="1">
    <source>
        <dbReference type="SAM" id="Coils"/>
    </source>
</evidence>
<proteinExistence type="predicted"/>
<accession>A0ABZ2TEI7</accession>
<gene>
    <name evidence="2" type="ORF">RZS32_014205</name>
</gene>
<evidence type="ECO:0000313" key="2">
    <source>
        <dbReference type="EMBL" id="WYK17550.1"/>
    </source>
</evidence>
<name>A0ABZ2TEI7_9RHOB</name>
<keyword evidence="3" id="KW-1185">Reference proteome</keyword>
<organism evidence="2 3">
    <name type="scientific">Roseovarius rhodophyticola</name>
    <dbReference type="NCBI Taxonomy" id="3080827"/>
    <lineage>
        <taxon>Bacteria</taxon>
        <taxon>Pseudomonadati</taxon>
        <taxon>Pseudomonadota</taxon>
        <taxon>Alphaproteobacteria</taxon>
        <taxon>Rhodobacterales</taxon>
        <taxon>Roseobacteraceae</taxon>
        <taxon>Roseovarius</taxon>
    </lineage>
</organism>
<keyword evidence="1" id="KW-0175">Coiled coil</keyword>
<dbReference type="InterPro" id="IPR038444">
    <property type="entry name" value="DUF465_sf"/>
</dbReference>